<evidence type="ECO:0000313" key="10">
    <source>
        <dbReference type="EMBL" id="WKA01950.1"/>
    </source>
</evidence>
<dbReference type="InterPro" id="IPR041118">
    <property type="entry name" value="Rx_N"/>
</dbReference>
<evidence type="ECO:0000256" key="5">
    <source>
        <dbReference type="ARBA" id="ARBA00022840"/>
    </source>
</evidence>
<dbReference type="SUPFAM" id="SSF52540">
    <property type="entry name" value="P-loop containing nucleoside triphosphate hydrolases"/>
    <property type="match status" value="1"/>
</dbReference>
<dbReference type="Gene3D" id="1.20.5.4130">
    <property type="match status" value="1"/>
</dbReference>
<dbReference type="EMBL" id="CP126660">
    <property type="protein sequence ID" value="WKA01949.1"/>
    <property type="molecule type" value="Genomic_DNA"/>
</dbReference>
<organism evidence="10 11">
    <name type="scientific">Vitis vinifera</name>
    <name type="common">Grape</name>
    <dbReference type="NCBI Taxonomy" id="29760"/>
    <lineage>
        <taxon>Eukaryota</taxon>
        <taxon>Viridiplantae</taxon>
        <taxon>Streptophyta</taxon>
        <taxon>Embryophyta</taxon>
        <taxon>Tracheophyta</taxon>
        <taxon>Spermatophyta</taxon>
        <taxon>Magnoliopsida</taxon>
        <taxon>eudicotyledons</taxon>
        <taxon>Gunneridae</taxon>
        <taxon>Pentapetalae</taxon>
        <taxon>rosids</taxon>
        <taxon>Vitales</taxon>
        <taxon>Vitaceae</taxon>
        <taxon>Viteae</taxon>
        <taxon>Vitis</taxon>
    </lineage>
</organism>
<dbReference type="SUPFAM" id="SSF52047">
    <property type="entry name" value="RNI-like"/>
    <property type="match status" value="1"/>
</dbReference>
<evidence type="ECO:0008006" key="12">
    <source>
        <dbReference type="Google" id="ProtNLM"/>
    </source>
</evidence>
<dbReference type="InterPro" id="IPR032675">
    <property type="entry name" value="LRR_dom_sf"/>
</dbReference>
<dbReference type="PANTHER" id="PTHR36766">
    <property type="entry name" value="PLANT BROAD-SPECTRUM MILDEW RESISTANCE PROTEIN RPW8"/>
    <property type="match status" value="1"/>
</dbReference>
<evidence type="ECO:0000256" key="2">
    <source>
        <dbReference type="ARBA" id="ARBA00022737"/>
    </source>
</evidence>
<evidence type="ECO:0000259" key="8">
    <source>
        <dbReference type="Pfam" id="PF23559"/>
    </source>
</evidence>
<dbReference type="Gene3D" id="3.80.10.10">
    <property type="entry name" value="Ribonuclease Inhibitor"/>
    <property type="match status" value="4"/>
</dbReference>
<reference evidence="10 11" key="1">
    <citation type="journal article" date="2023" name="Hortic Res">
        <title>The complete reference genome for grapevine (Vitis vinifera L.) genetics and breeding.</title>
        <authorList>
            <person name="Shi X."/>
            <person name="Cao S."/>
            <person name="Wang X."/>
            <person name="Huang S."/>
            <person name="Wang Y."/>
            <person name="Liu Z."/>
            <person name="Liu W."/>
            <person name="Leng X."/>
            <person name="Peng Y."/>
            <person name="Wang N."/>
            <person name="Wang Y."/>
            <person name="Ma Z."/>
            <person name="Xu X."/>
            <person name="Zhang F."/>
            <person name="Xue H."/>
            <person name="Zhong H."/>
            <person name="Wang Y."/>
            <person name="Zhang K."/>
            <person name="Velt A."/>
            <person name="Avia K."/>
            <person name="Holtgrawe D."/>
            <person name="Grimplet J."/>
            <person name="Matus J.T."/>
            <person name="Ware D."/>
            <person name="Wu X."/>
            <person name="Wang H."/>
            <person name="Liu C."/>
            <person name="Fang Y."/>
            <person name="Rustenholz C."/>
            <person name="Cheng Z."/>
            <person name="Xiao H."/>
            <person name="Zhou Y."/>
        </authorList>
    </citation>
    <scope>NUCLEOTIDE SEQUENCE [LARGE SCALE GENOMIC DNA]</scope>
    <source>
        <strain evidence="11">cv. Pinot noir / PN40024</strain>
        <tissue evidence="10">Leaf</tissue>
    </source>
</reference>
<feature type="domain" description="Disease resistance N-terminal" evidence="7">
    <location>
        <begin position="76"/>
        <end position="167"/>
    </location>
</feature>
<feature type="domain" description="R13L1/DRL21-like LRR repeat region" evidence="9">
    <location>
        <begin position="764"/>
        <end position="891"/>
    </location>
</feature>
<evidence type="ECO:0000256" key="3">
    <source>
        <dbReference type="ARBA" id="ARBA00022741"/>
    </source>
</evidence>
<evidence type="ECO:0000256" key="1">
    <source>
        <dbReference type="ARBA" id="ARBA00022614"/>
    </source>
</evidence>
<dbReference type="EMBL" id="CP126660">
    <property type="protein sequence ID" value="WKA01950.1"/>
    <property type="molecule type" value="Genomic_DNA"/>
</dbReference>
<keyword evidence="11" id="KW-1185">Reference proteome</keyword>
<dbReference type="InterPro" id="IPR056789">
    <property type="entry name" value="LRR_R13L1-DRL21"/>
</dbReference>
<feature type="domain" description="NB-ARC" evidence="6">
    <location>
        <begin position="249"/>
        <end position="419"/>
    </location>
</feature>
<keyword evidence="1" id="KW-0433">Leucine-rich repeat</keyword>
<dbReference type="Pfam" id="PF23559">
    <property type="entry name" value="WHD_DRP"/>
    <property type="match status" value="1"/>
</dbReference>
<evidence type="ECO:0000256" key="4">
    <source>
        <dbReference type="ARBA" id="ARBA00022821"/>
    </source>
</evidence>
<gene>
    <name evidence="10" type="ORF">VitviT2T_020195</name>
</gene>
<dbReference type="Pfam" id="PF00931">
    <property type="entry name" value="NB-ARC"/>
    <property type="match status" value="1"/>
</dbReference>
<dbReference type="Gene3D" id="1.10.8.430">
    <property type="entry name" value="Helical domain of apoptotic protease-activating factors"/>
    <property type="match status" value="1"/>
</dbReference>
<dbReference type="SUPFAM" id="SSF52058">
    <property type="entry name" value="L domain-like"/>
    <property type="match status" value="1"/>
</dbReference>
<keyword evidence="4" id="KW-0611">Plant defense</keyword>
<protein>
    <recommendedName>
        <fullName evidence="12">Disease resistance RPP13-like protein 1</fullName>
    </recommendedName>
</protein>
<feature type="domain" description="Disease resistance protein winged helix" evidence="8">
    <location>
        <begin position="504"/>
        <end position="571"/>
    </location>
</feature>
<dbReference type="InterPro" id="IPR002182">
    <property type="entry name" value="NB-ARC"/>
</dbReference>
<keyword evidence="2" id="KW-0677">Repeat</keyword>
<dbReference type="Proteomes" id="UP001227230">
    <property type="component" value="Chromosome 13"/>
</dbReference>
<dbReference type="PRINTS" id="PR00364">
    <property type="entry name" value="DISEASERSIST"/>
</dbReference>
<dbReference type="Gene3D" id="1.10.10.10">
    <property type="entry name" value="Winged helix-like DNA-binding domain superfamily/Winged helix DNA-binding domain"/>
    <property type="match status" value="1"/>
</dbReference>
<sequence length="1414" mass="159771">MFIGLFDKNSLKNLIPTLLFCTLRQPKEPMDGAQSTAGKFIIDWQPICFFFTSFFSLCIFPSKFRPTMEVVGELLLSAAFQVLFDKLASSDFLTFARQEHIHSQLKKWETQLFNIREVLNDAEDKQIASSSVKLWLADLRILAYDMEDILDEFNTEMLRRKLAVQPQAAAASSKVWSLIPTCCTSFAPSHVTFNVSMGSKIKDITSRLEDISTRKAQLGLEKVAGTTTTTWKRTPTTSLFNEPQVHGRDDDKNKIVDLLLSDESAVVPIVGMGGLGKTTLTRLAYNDDAVVKHFSPRAWVCVSVESDVEKITKAILSDISPQSSDFNNFNRLQVELSQSLAGKRFLLVLDDVWNMNYEDWNNLRSPFRGGAKGSKVIVTTRDRGVALIMQPSDNYHHSLEPLSDDDCWSIFVQHAFENRDIQEHPNLKSIGKKIVEKCRGLPLAAKVLGGILRSKQRDNEWEHILNSKIWTLPDTECGIIPALRLSYHHLPAQLKRCFVYCATFPQDYEFRETELVLLWMAEGLIQPLEGNKQMEDLGGEYFRELVSRSFFQQSGNGGSRFVMHDLISDLAQSVAGELCCNLEDKLKHDKNHTILQDTRHVSYNRCYFGIFKKFEALEEVEKLRTFIVLPIYHGWGYLTSKVFSCLFPKLRYLRVLSLSGYSIKELPNSVRDLKHLRYLNLSRTAIERLPESISELYNLQSLILCQCQYLAMLPKSIGNLVDLRHLDITYTMSLKKMPPHLGNLVNLQTLSKFIVEKNNSSSSIKELKKLPNIRGTLSILGLHNVADAQDAMDVDLKGKHNIKDLTMEWGNDFDDTRNEQNEMQVLELLQPHKNLEKLTISFYGGGIFPSWMRNPSFSLMVQLCLEGCRNCTLLPSLGQLSSLKNLRIEGMSGIKNIDVEFYGQNVESFQSLESLTFSDMPEWEEWRSPSFIDEERLFPRLRKLTMTQCPKLAGKLPSSLSSLVKLEIVECSKLIPPLPKVLSLHELKLKACNEEVLGRIAADFNSLAALEIGDCKEVRWLRLEKLGGLKRLKVRGCDGLVSLEEPALPCSLEYLEIEGCENIEKLPNELQSLRSATELVIGKCPKLMNILEKGWPPMLRKLRVYGCEGIKALPGDWMMMRMDGDNTNSSCVLERVQIMRCPSLLFFPKGELPTSLKQLIIEDCENVKSLPEGIMGNCNLEQLNICGCSSLTSFPSGELPSTLKHLVISNCGNLELLPDHMPNLTYLEIKGCKGLKHHHLQNLTSLECLYIIGCPIIESLPEGGLGFAPNLRDVDITDCENLKTPLSEWGLNWLLSLKKLTIAPGGYQNVVSFSHGHDDCHLRLPTSLTYLKIGNFQNLESMASLPLPTLISLEHLCISDCPKLQQFLPKEGLPATLGWLQIRGCPIIEKRCLKGRGEDWPRIAHIPDIHIGGN</sequence>
<dbReference type="InterPro" id="IPR036388">
    <property type="entry name" value="WH-like_DNA-bd_sf"/>
</dbReference>
<dbReference type="InterPro" id="IPR058922">
    <property type="entry name" value="WHD_DRP"/>
</dbReference>
<keyword evidence="5" id="KW-0067">ATP-binding</keyword>
<dbReference type="PANTHER" id="PTHR36766:SF51">
    <property type="entry name" value="DISEASE RESISTANCE RPP13-LIKE PROTEIN 1"/>
    <property type="match status" value="1"/>
</dbReference>
<evidence type="ECO:0000259" key="7">
    <source>
        <dbReference type="Pfam" id="PF18052"/>
    </source>
</evidence>
<name>A0ABY9D590_VITVI</name>
<evidence type="ECO:0000313" key="11">
    <source>
        <dbReference type="Proteomes" id="UP001227230"/>
    </source>
</evidence>
<dbReference type="InterPro" id="IPR042197">
    <property type="entry name" value="Apaf_helical"/>
</dbReference>
<accession>A0ABY9D590</accession>
<evidence type="ECO:0000259" key="9">
    <source>
        <dbReference type="Pfam" id="PF25019"/>
    </source>
</evidence>
<proteinExistence type="predicted"/>
<dbReference type="Gene3D" id="3.40.50.300">
    <property type="entry name" value="P-loop containing nucleotide triphosphate hydrolases"/>
    <property type="match status" value="1"/>
</dbReference>
<keyword evidence="3" id="KW-0547">Nucleotide-binding</keyword>
<evidence type="ECO:0000259" key="6">
    <source>
        <dbReference type="Pfam" id="PF00931"/>
    </source>
</evidence>
<dbReference type="Pfam" id="PF25019">
    <property type="entry name" value="LRR_R13L1-DRL21"/>
    <property type="match status" value="1"/>
</dbReference>
<dbReference type="Pfam" id="PF18052">
    <property type="entry name" value="Rx_N"/>
    <property type="match status" value="1"/>
</dbReference>
<dbReference type="InterPro" id="IPR027417">
    <property type="entry name" value="P-loop_NTPase"/>
</dbReference>